<proteinExistence type="predicted"/>
<evidence type="ECO:0000313" key="1">
    <source>
        <dbReference type="EMBL" id="KAA6376815.1"/>
    </source>
</evidence>
<organism evidence="1 2">
    <name type="scientific">Streblomastix strix</name>
    <dbReference type="NCBI Taxonomy" id="222440"/>
    <lineage>
        <taxon>Eukaryota</taxon>
        <taxon>Metamonada</taxon>
        <taxon>Preaxostyla</taxon>
        <taxon>Oxymonadida</taxon>
        <taxon>Streblomastigidae</taxon>
        <taxon>Streblomastix</taxon>
    </lineage>
</organism>
<name>A0A5J4V457_9EUKA</name>
<accession>A0A5J4V457</accession>
<evidence type="ECO:0000313" key="2">
    <source>
        <dbReference type="Proteomes" id="UP000324800"/>
    </source>
</evidence>
<sequence>MSTVGGYLCDKDDIISINLGIVIRFLLKIQDNFNKKSAKKIIDAVFEEMEEGGLREEDDGLIFHTDNTEMSGTVNSAAFLKQVMFT</sequence>
<gene>
    <name evidence="1" type="ORF">EZS28_027658</name>
</gene>
<comment type="caution">
    <text evidence="1">The sequence shown here is derived from an EMBL/GenBank/DDBJ whole genome shotgun (WGS) entry which is preliminary data.</text>
</comment>
<dbReference type="Proteomes" id="UP000324800">
    <property type="component" value="Unassembled WGS sequence"/>
</dbReference>
<protein>
    <submittedName>
        <fullName evidence="1">Uncharacterized protein</fullName>
    </submittedName>
</protein>
<dbReference type="AlphaFoldDB" id="A0A5J4V457"/>
<reference evidence="1 2" key="1">
    <citation type="submission" date="2019-03" db="EMBL/GenBank/DDBJ databases">
        <title>Single cell metagenomics reveals metabolic interactions within the superorganism composed of flagellate Streblomastix strix and complex community of Bacteroidetes bacteria on its surface.</title>
        <authorList>
            <person name="Treitli S.C."/>
            <person name="Kolisko M."/>
            <person name="Husnik F."/>
            <person name="Keeling P."/>
            <person name="Hampl V."/>
        </authorList>
    </citation>
    <scope>NUCLEOTIDE SEQUENCE [LARGE SCALE GENOMIC DNA]</scope>
    <source>
        <strain evidence="1">ST1C</strain>
    </source>
</reference>
<dbReference type="EMBL" id="SNRW01010263">
    <property type="protein sequence ID" value="KAA6376815.1"/>
    <property type="molecule type" value="Genomic_DNA"/>
</dbReference>